<keyword evidence="4" id="KW-1185">Reference proteome</keyword>
<reference evidence="4" key="1">
    <citation type="journal article" date="2019" name="Int. J. Syst. Evol. Microbiol.">
        <title>The Global Catalogue of Microorganisms (GCM) 10K type strain sequencing project: providing services to taxonomists for standard genome sequencing and annotation.</title>
        <authorList>
            <consortium name="The Broad Institute Genomics Platform"/>
            <consortium name="The Broad Institute Genome Sequencing Center for Infectious Disease"/>
            <person name="Wu L."/>
            <person name="Ma J."/>
        </authorList>
    </citation>
    <scope>NUCLEOTIDE SEQUENCE [LARGE SCALE GENOMIC DNA]</scope>
    <source>
        <strain evidence="4">CECT 7184</strain>
    </source>
</reference>
<dbReference type="RefSeq" id="WP_385937414.1">
    <property type="nucleotide sequence ID" value="NZ_JBHSOZ010000002.1"/>
</dbReference>
<accession>A0ABW0YGA2</accession>
<feature type="region of interest" description="Disordered" evidence="1">
    <location>
        <begin position="244"/>
        <end position="285"/>
    </location>
</feature>
<evidence type="ECO:0000313" key="3">
    <source>
        <dbReference type="EMBL" id="MFC5711339.1"/>
    </source>
</evidence>
<dbReference type="SUPFAM" id="SSF49899">
    <property type="entry name" value="Concanavalin A-like lectins/glucanases"/>
    <property type="match status" value="1"/>
</dbReference>
<dbReference type="PROSITE" id="PS51762">
    <property type="entry name" value="GH16_2"/>
    <property type="match status" value="1"/>
</dbReference>
<evidence type="ECO:0000259" key="2">
    <source>
        <dbReference type="PROSITE" id="PS51762"/>
    </source>
</evidence>
<feature type="compositionally biased region" description="Basic and acidic residues" evidence="1">
    <location>
        <begin position="250"/>
        <end position="266"/>
    </location>
</feature>
<dbReference type="Proteomes" id="UP001596142">
    <property type="component" value="Unassembled WGS sequence"/>
</dbReference>
<organism evidence="3 4">
    <name type="scientific">Thalassorhabdus alkalitolerans</name>
    <dbReference type="NCBI Taxonomy" id="2282697"/>
    <lineage>
        <taxon>Bacteria</taxon>
        <taxon>Bacillati</taxon>
        <taxon>Bacillota</taxon>
        <taxon>Bacilli</taxon>
        <taxon>Bacillales</taxon>
        <taxon>Bacillaceae</taxon>
        <taxon>Thalassorhabdus</taxon>
    </lineage>
</organism>
<dbReference type="InterPro" id="IPR013320">
    <property type="entry name" value="ConA-like_dom_sf"/>
</dbReference>
<dbReference type="GO" id="GO:0016787">
    <property type="term" value="F:hydrolase activity"/>
    <property type="evidence" value="ECO:0007669"/>
    <property type="project" value="UniProtKB-KW"/>
</dbReference>
<feature type="domain" description="GH16" evidence="2">
    <location>
        <begin position="22"/>
        <end position="248"/>
    </location>
</feature>
<gene>
    <name evidence="3" type="ORF">ACFPU1_00945</name>
</gene>
<evidence type="ECO:0000313" key="4">
    <source>
        <dbReference type="Proteomes" id="UP001596142"/>
    </source>
</evidence>
<dbReference type="InterPro" id="IPR000757">
    <property type="entry name" value="Beta-glucanase-like"/>
</dbReference>
<dbReference type="EMBL" id="JBHSOZ010000002">
    <property type="protein sequence ID" value="MFC5711339.1"/>
    <property type="molecule type" value="Genomic_DNA"/>
</dbReference>
<dbReference type="CDD" id="cd00413">
    <property type="entry name" value="Glyco_hydrolase_16"/>
    <property type="match status" value="1"/>
</dbReference>
<dbReference type="Gene3D" id="2.60.120.200">
    <property type="match status" value="1"/>
</dbReference>
<protein>
    <submittedName>
        <fullName evidence="3">Glycoside hydrolase family 16 protein</fullName>
    </submittedName>
</protein>
<comment type="caution">
    <text evidence="3">The sequence shown here is derived from an EMBL/GenBank/DDBJ whole genome shotgun (WGS) entry which is preliminary data.</text>
</comment>
<evidence type="ECO:0000256" key="1">
    <source>
        <dbReference type="SAM" id="MobiDB-lite"/>
    </source>
</evidence>
<name>A0ABW0YGA2_9BACI</name>
<feature type="compositionally biased region" description="Polar residues" evidence="1">
    <location>
        <begin position="271"/>
        <end position="285"/>
    </location>
</feature>
<keyword evidence="3" id="KW-0378">Hydrolase</keyword>
<sequence length="285" mass="32261">MNKFTSCCVAVLAAALLCSEGKGMEAASLEKVNFSGYTWDVKHTGSEFTWGPGPNHWSRDHVNVDDEGRLHMKIDRQDNQWYSSEVSTTETLGYGTYSFQVDSSIDIDKNAVLGLFTYDMQSEDAVQAEHREIDIEFTKWGLESNHNSYYTVQPYIKEENQCMFTIREEAAEPTVHSFTWTPEEIVFRSATTGGRLLQTWTYSGEDIPDSQNEKVHINLWLFQGKGPSNNQPVEMVISDFSFTPIEENDQELKTSEENQAEEEPKAHPGQNRGSNGLKNGNGTFK</sequence>
<proteinExistence type="predicted"/>